<dbReference type="Gene3D" id="3.40.50.200">
    <property type="entry name" value="Peptidase S8/S53 domain"/>
    <property type="match status" value="1"/>
</dbReference>
<keyword evidence="7" id="KW-0812">Transmembrane</keyword>
<dbReference type="PRINTS" id="PR00723">
    <property type="entry name" value="SUBTILISIN"/>
</dbReference>
<keyword evidence="7" id="KW-1133">Transmembrane helix</keyword>
<keyword evidence="7" id="KW-0472">Membrane</keyword>
<evidence type="ECO:0000256" key="5">
    <source>
        <dbReference type="PROSITE-ProRule" id="PRU01240"/>
    </source>
</evidence>
<reference evidence="10 11" key="1">
    <citation type="submission" date="2023-07" db="EMBL/GenBank/DDBJ databases">
        <title>Sorghum-associated microbial communities from plants grown in Nebraska, USA.</title>
        <authorList>
            <person name="Schachtman D."/>
        </authorList>
    </citation>
    <scope>NUCLEOTIDE SEQUENCE [LARGE SCALE GENOMIC DNA]</scope>
    <source>
        <strain evidence="10 11">2980</strain>
    </source>
</reference>
<feature type="active site" description="Charge relay system" evidence="5">
    <location>
        <position position="267"/>
    </location>
</feature>
<feature type="signal peptide" evidence="8">
    <location>
        <begin position="1"/>
        <end position="28"/>
    </location>
</feature>
<keyword evidence="8" id="KW-0732">Signal</keyword>
<feature type="active site" description="Charge relay system" evidence="5">
    <location>
        <position position="101"/>
    </location>
</feature>
<accession>A0ABU1SCY7</accession>
<evidence type="ECO:0000256" key="4">
    <source>
        <dbReference type="ARBA" id="ARBA00022825"/>
    </source>
</evidence>
<organism evidence="10 11">
    <name type="scientific">Microbacterium resistens</name>
    <dbReference type="NCBI Taxonomy" id="156977"/>
    <lineage>
        <taxon>Bacteria</taxon>
        <taxon>Bacillati</taxon>
        <taxon>Actinomycetota</taxon>
        <taxon>Actinomycetes</taxon>
        <taxon>Micrococcales</taxon>
        <taxon>Microbacteriaceae</taxon>
        <taxon>Microbacterium</taxon>
    </lineage>
</organism>
<evidence type="ECO:0000256" key="3">
    <source>
        <dbReference type="ARBA" id="ARBA00022801"/>
    </source>
</evidence>
<comment type="caution">
    <text evidence="10">The sequence shown here is derived from an EMBL/GenBank/DDBJ whole genome shotgun (WGS) entry which is preliminary data.</text>
</comment>
<dbReference type="InterPro" id="IPR050131">
    <property type="entry name" value="Peptidase_S8_subtilisin-like"/>
</dbReference>
<proteinExistence type="inferred from homology"/>
<feature type="domain" description="Peptidase S8/S53" evidence="9">
    <location>
        <begin position="52"/>
        <end position="318"/>
    </location>
</feature>
<keyword evidence="2 5" id="KW-0645">Protease</keyword>
<feature type="compositionally biased region" description="Pro residues" evidence="6">
    <location>
        <begin position="361"/>
        <end position="371"/>
    </location>
</feature>
<feature type="transmembrane region" description="Helical" evidence="7">
    <location>
        <begin position="387"/>
        <end position="412"/>
    </location>
</feature>
<dbReference type="InterPro" id="IPR000209">
    <property type="entry name" value="Peptidase_S8/S53_dom"/>
</dbReference>
<dbReference type="EMBL" id="JAVDUM010000008">
    <property type="protein sequence ID" value="MDR6867439.1"/>
    <property type="molecule type" value="Genomic_DNA"/>
</dbReference>
<feature type="active site" description="Charge relay system" evidence="5">
    <location>
        <position position="61"/>
    </location>
</feature>
<dbReference type="RefSeq" id="WP_310020235.1">
    <property type="nucleotide sequence ID" value="NZ_JAVDUM010000008.1"/>
</dbReference>
<feature type="chain" id="PRO_5045608251" evidence="8">
    <location>
        <begin position="29"/>
        <end position="422"/>
    </location>
</feature>
<evidence type="ECO:0000256" key="8">
    <source>
        <dbReference type="SAM" id="SignalP"/>
    </source>
</evidence>
<keyword evidence="11" id="KW-1185">Reference proteome</keyword>
<evidence type="ECO:0000313" key="11">
    <source>
        <dbReference type="Proteomes" id="UP001259347"/>
    </source>
</evidence>
<dbReference type="InterPro" id="IPR015500">
    <property type="entry name" value="Peptidase_S8_subtilisin-rel"/>
</dbReference>
<keyword evidence="4 5" id="KW-0720">Serine protease</keyword>
<dbReference type="PANTHER" id="PTHR43806:SF11">
    <property type="entry name" value="CEREVISIN-RELATED"/>
    <property type="match status" value="1"/>
</dbReference>
<comment type="similarity">
    <text evidence="1 5">Belongs to the peptidase S8 family.</text>
</comment>
<evidence type="ECO:0000256" key="1">
    <source>
        <dbReference type="ARBA" id="ARBA00011073"/>
    </source>
</evidence>
<dbReference type="PROSITE" id="PS51892">
    <property type="entry name" value="SUBTILASE"/>
    <property type="match status" value="1"/>
</dbReference>
<evidence type="ECO:0000256" key="2">
    <source>
        <dbReference type="ARBA" id="ARBA00022670"/>
    </source>
</evidence>
<protein>
    <submittedName>
        <fullName evidence="10">Subtilisin family serine protease</fullName>
    </submittedName>
</protein>
<evidence type="ECO:0000313" key="10">
    <source>
        <dbReference type="EMBL" id="MDR6867439.1"/>
    </source>
</evidence>
<gene>
    <name evidence="10" type="ORF">J2Y69_002042</name>
</gene>
<feature type="region of interest" description="Disordered" evidence="6">
    <location>
        <begin position="351"/>
        <end position="378"/>
    </location>
</feature>
<evidence type="ECO:0000256" key="6">
    <source>
        <dbReference type="SAM" id="MobiDB-lite"/>
    </source>
</evidence>
<dbReference type="SUPFAM" id="SSF52743">
    <property type="entry name" value="Subtilisin-like"/>
    <property type="match status" value="1"/>
</dbReference>
<dbReference type="GO" id="GO:0006508">
    <property type="term" value="P:proteolysis"/>
    <property type="evidence" value="ECO:0007669"/>
    <property type="project" value="UniProtKB-KW"/>
</dbReference>
<name>A0ABU1SCY7_9MICO</name>
<dbReference type="GO" id="GO:0008233">
    <property type="term" value="F:peptidase activity"/>
    <property type="evidence" value="ECO:0007669"/>
    <property type="project" value="UniProtKB-KW"/>
</dbReference>
<evidence type="ECO:0000256" key="7">
    <source>
        <dbReference type="SAM" id="Phobius"/>
    </source>
</evidence>
<keyword evidence="3 5" id="KW-0378">Hydrolase</keyword>
<feature type="compositionally biased region" description="Low complexity" evidence="6">
    <location>
        <begin position="351"/>
        <end position="360"/>
    </location>
</feature>
<sequence length="422" mass="42910">MIKRTARLAAVALTGIALILTAVSPVQAAEEDPNWWYSGMHVDEARAEGLTGAGVKIAVVDTAINPDLGPFQGANLTVSPETSCVTGGSPVSAVSTAPARHGTNMTALLVARPVGEYPMQGIAPDADVTFYSAGPEKCVDGPEGRTSIMDAVLRAVRDGNRIVSVSMGQSEAPEADAAVMAEALAKGVVIVTSSPNHNVETHLVSPHTYNGVVSTAAVGRDGAQQTDPDGVTPVIVPSVTVVAPGIGFLGIGNPNDWDGYSMTTGSSNSTPLVAGSLALLAQKYPAATGNQLIQALISSTAQAKLGEPRDETGGYGYGAVSLRNLLATDPTTLPDENPLMDKPLGVPTAAEVAAAAAGGETPPPETTPAPEPTTNETADSGVSLQAVIPWLVGGGIGLLVIIVAAVIVIVIVTRRSRRSTQP</sequence>
<dbReference type="CDD" id="cd00306">
    <property type="entry name" value="Peptidases_S8_S53"/>
    <property type="match status" value="1"/>
</dbReference>
<evidence type="ECO:0000259" key="9">
    <source>
        <dbReference type="Pfam" id="PF00082"/>
    </source>
</evidence>
<dbReference type="Pfam" id="PF00082">
    <property type="entry name" value="Peptidase_S8"/>
    <property type="match status" value="1"/>
</dbReference>
<dbReference type="PANTHER" id="PTHR43806">
    <property type="entry name" value="PEPTIDASE S8"/>
    <property type="match status" value="1"/>
</dbReference>
<dbReference type="Proteomes" id="UP001259347">
    <property type="component" value="Unassembled WGS sequence"/>
</dbReference>
<dbReference type="InterPro" id="IPR036852">
    <property type="entry name" value="Peptidase_S8/S53_dom_sf"/>
</dbReference>